<gene>
    <name evidence="2" type="ORF">NDR86_10775</name>
</gene>
<comment type="caution">
    <text evidence="2">The sequence shown here is derived from an EMBL/GenBank/DDBJ whole genome shotgun (WGS) entry which is preliminary data.</text>
</comment>
<sequence length="185" mass="19929">MRVLLFVTGALNACFLPVWINWMKANRRDDSIRIVLSRSATEFVTVRSAAALSGTAIAVDSWDDPVLLAESPSPHTWLAGHDLILVAPATLDTLARIASLDAATPMLNALHCTAATTCLAPNLPPGADRNPAVLALLKTLRERHNTLVVEPVLRPSVSIDDHALVMPPIWDVFAMLDARAQDEAA</sequence>
<protein>
    <recommendedName>
        <fullName evidence="1">Flavoprotein domain-containing protein</fullName>
    </recommendedName>
</protein>
<dbReference type="Gene3D" id="3.40.50.1950">
    <property type="entry name" value="Flavin prenyltransferase-like"/>
    <property type="match status" value="1"/>
</dbReference>
<accession>A0A9X2E6Y4</accession>
<dbReference type="AlphaFoldDB" id="A0A9X2E6Y4"/>
<keyword evidence="3" id="KW-1185">Reference proteome</keyword>
<reference evidence="2" key="1">
    <citation type="submission" date="2022-06" db="EMBL/GenBank/DDBJ databases">
        <title>Novel species in genus nocardia.</title>
        <authorList>
            <person name="Li F."/>
        </authorList>
    </citation>
    <scope>NUCLEOTIDE SEQUENCE</scope>
    <source>
        <strain evidence="2">CDC141</strain>
    </source>
</reference>
<evidence type="ECO:0000313" key="2">
    <source>
        <dbReference type="EMBL" id="MCM6773955.1"/>
    </source>
</evidence>
<proteinExistence type="predicted"/>
<dbReference type="Pfam" id="PF02441">
    <property type="entry name" value="Flavoprotein"/>
    <property type="match status" value="1"/>
</dbReference>
<dbReference type="Proteomes" id="UP001139157">
    <property type="component" value="Unassembled WGS sequence"/>
</dbReference>
<dbReference type="InterPro" id="IPR003382">
    <property type="entry name" value="Flavoprotein"/>
</dbReference>
<dbReference type="RefSeq" id="WP_251911067.1">
    <property type="nucleotide sequence ID" value="NZ_JAMRXG010000004.1"/>
</dbReference>
<dbReference type="GO" id="GO:0003824">
    <property type="term" value="F:catalytic activity"/>
    <property type="evidence" value="ECO:0007669"/>
    <property type="project" value="InterPro"/>
</dbReference>
<feature type="domain" description="Flavoprotein" evidence="1">
    <location>
        <begin position="1"/>
        <end position="99"/>
    </location>
</feature>
<evidence type="ECO:0000259" key="1">
    <source>
        <dbReference type="Pfam" id="PF02441"/>
    </source>
</evidence>
<dbReference type="InterPro" id="IPR036551">
    <property type="entry name" value="Flavin_trans-like"/>
</dbReference>
<name>A0A9X2E6Y4_9NOCA</name>
<dbReference type="EMBL" id="JAMRXG010000004">
    <property type="protein sequence ID" value="MCM6773955.1"/>
    <property type="molecule type" value="Genomic_DNA"/>
</dbReference>
<dbReference type="SUPFAM" id="SSF52507">
    <property type="entry name" value="Homo-oligomeric flavin-containing Cys decarboxylases, HFCD"/>
    <property type="match status" value="1"/>
</dbReference>
<organism evidence="2 3">
    <name type="scientific">Nocardia pulmonis</name>
    <dbReference type="NCBI Taxonomy" id="2951408"/>
    <lineage>
        <taxon>Bacteria</taxon>
        <taxon>Bacillati</taxon>
        <taxon>Actinomycetota</taxon>
        <taxon>Actinomycetes</taxon>
        <taxon>Mycobacteriales</taxon>
        <taxon>Nocardiaceae</taxon>
        <taxon>Nocardia</taxon>
    </lineage>
</organism>
<evidence type="ECO:0000313" key="3">
    <source>
        <dbReference type="Proteomes" id="UP001139157"/>
    </source>
</evidence>